<dbReference type="InterPro" id="IPR006379">
    <property type="entry name" value="HAD-SF_hydro_IIB"/>
</dbReference>
<dbReference type="SUPFAM" id="SSF56784">
    <property type="entry name" value="HAD-like"/>
    <property type="match status" value="1"/>
</dbReference>
<feature type="compositionally biased region" description="Polar residues" evidence="3">
    <location>
        <begin position="1374"/>
        <end position="1383"/>
    </location>
</feature>
<dbReference type="Gene3D" id="3.40.50.1000">
    <property type="entry name" value="HAD superfamily/HAD-like"/>
    <property type="match status" value="1"/>
</dbReference>
<dbReference type="NCBIfam" id="TIGR01484">
    <property type="entry name" value="HAD-SF-IIB"/>
    <property type="match status" value="1"/>
</dbReference>
<comment type="similarity">
    <text evidence="1">In the N-terminal section; belongs to the glycosyltransferase 20 family.</text>
</comment>
<dbReference type="Gene3D" id="3.30.70.1020">
    <property type="entry name" value="Trehalose-6-phosphate phosphatase related protein, domain 2"/>
    <property type="match status" value="1"/>
</dbReference>
<dbReference type="Gene3D" id="3.40.50.2000">
    <property type="entry name" value="Glycogen Phosphorylase B"/>
    <property type="match status" value="2"/>
</dbReference>
<proteinExistence type="inferred from homology"/>
<feature type="region of interest" description="Disordered" evidence="3">
    <location>
        <begin position="1272"/>
        <end position="1388"/>
    </location>
</feature>
<evidence type="ECO:0000256" key="2">
    <source>
        <dbReference type="ARBA" id="ARBA00006330"/>
    </source>
</evidence>
<feature type="compositionally biased region" description="Polar residues" evidence="3">
    <location>
        <begin position="1294"/>
        <end position="1303"/>
    </location>
</feature>
<dbReference type="eggNOG" id="KOG1050">
    <property type="taxonomic scope" value="Eukaryota"/>
</dbReference>
<dbReference type="RefSeq" id="XP_014567976.1">
    <property type="nucleotide sequence ID" value="XM_014712490.1"/>
</dbReference>
<dbReference type="GO" id="GO:0005992">
    <property type="term" value="P:trehalose biosynthetic process"/>
    <property type="evidence" value="ECO:0007669"/>
    <property type="project" value="InterPro"/>
</dbReference>
<protein>
    <submittedName>
        <fullName evidence="4">Uncharacterized protein</fullName>
    </submittedName>
</protein>
<feature type="compositionally biased region" description="Basic residues" evidence="3">
    <location>
        <begin position="1354"/>
        <end position="1364"/>
    </location>
</feature>
<reference evidence="4 5" key="2">
    <citation type="journal article" date="2012" name="Open Biol.">
        <title>Characteristics of nucleosomes and linker DNA regions on the genome of the basidiomycete Mixia osmundae revealed by mono- and dinucleosome mapping.</title>
        <authorList>
            <person name="Nishida H."/>
            <person name="Kondo S."/>
            <person name="Matsumoto T."/>
            <person name="Suzuki Y."/>
            <person name="Yoshikawa H."/>
            <person name="Taylor T.D."/>
            <person name="Sugiyama J."/>
        </authorList>
    </citation>
    <scope>NUCLEOTIDE SEQUENCE [LARGE SCALE GENOMIC DNA]</scope>
    <source>
        <strain evidence="5">CBS 9802 / IAM 14324 / JCM 22182 / KY 12970</strain>
    </source>
</reference>
<feature type="compositionally biased region" description="Polar residues" evidence="3">
    <location>
        <begin position="1315"/>
        <end position="1339"/>
    </location>
</feature>
<evidence type="ECO:0000256" key="3">
    <source>
        <dbReference type="SAM" id="MobiDB-lite"/>
    </source>
</evidence>
<dbReference type="STRING" id="764103.G7E3H1"/>
<feature type="compositionally biased region" description="Low complexity" evidence="3">
    <location>
        <begin position="1340"/>
        <end position="1352"/>
    </location>
</feature>
<comment type="caution">
    <text evidence="4">The sequence shown here is derived from an EMBL/GenBank/DDBJ whole genome shotgun (WGS) entry which is preliminary data.</text>
</comment>
<dbReference type="GO" id="GO:0004805">
    <property type="term" value="F:trehalose-phosphatase activity"/>
    <property type="evidence" value="ECO:0007669"/>
    <property type="project" value="TreeGrafter"/>
</dbReference>
<dbReference type="Proteomes" id="UP000009131">
    <property type="component" value="Unassembled WGS sequence"/>
</dbReference>
<dbReference type="Pfam" id="PF00982">
    <property type="entry name" value="Glyco_transf_20"/>
    <property type="match status" value="1"/>
</dbReference>
<feature type="region of interest" description="Disordered" evidence="3">
    <location>
        <begin position="182"/>
        <end position="248"/>
    </location>
</feature>
<dbReference type="FunFam" id="3.40.50.2000:FF:000036">
    <property type="entry name" value="Alpha,alpha-trehalose-phosphate synthase subunit Tps2"/>
    <property type="match status" value="1"/>
</dbReference>
<dbReference type="EMBL" id="BABT02000119">
    <property type="protein sequence ID" value="GAA97381.1"/>
    <property type="molecule type" value="Genomic_DNA"/>
</dbReference>
<dbReference type="NCBIfam" id="TIGR00685">
    <property type="entry name" value="T6PP"/>
    <property type="match status" value="1"/>
</dbReference>
<dbReference type="HOGENOM" id="CLU_002351_3_0_1"/>
<dbReference type="InParanoid" id="G7E3H1"/>
<dbReference type="GO" id="GO:0005829">
    <property type="term" value="C:cytosol"/>
    <property type="evidence" value="ECO:0007669"/>
    <property type="project" value="TreeGrafter"/>
</dbReference>
<feature type="region of interest" description="Disordered" evidence="3">
    <location>
        <begin position="113"/>
        <end position="167"/>
    </location>
</feature>
<gene>
    <name evidence="4" type="primary">Mo04059</name>
    <name evidence="4" type="ORF">E5Q_04059</name>
</gene>
<dbReference type="Pfam" id="PF02358">
    <property type="entry name" value="Trehalose_PPase"/>
    <property type="match status" value="1"/>
</dbReference>
<organism evidence="4 5">
    <name type="scientific">Mixia osmundae (strain CBS 9802 / IAM 14324 / JCM 22182 / KY 12970)</name>
    <dbReference type="NCBI Taxonomy" id="764103"/>
    <lineage>
        <taxon>Eukaryota</taxon>
        <taxon>Fungi</taxon>
        <taxon>Dikarya</taxon>
        <taxon>Basidiomycota</taxon>
        <taxon>Pucciniomycotina</taxon>
        <taxon>Mixiomycetes</taxon>
        <taxon>Mixiales</taxon>
        <taxon>Mixiaceae</taxon>
        <taxon>Mixia</taxon>
    </lineage>
</organism>
<dbReference type="PANTHER" id="PTHR10788:SF123">
    <property type="entry name" value="TREHALOSE-PHOSPHATASE"/>
    <property type="match status" value="1"/>
</dbReference>
<evidence type="ECO:0000313" key="5">
    <source>
        <dbReference type="Proteomes" id="UP000009131"/>
    </source>
</evidence>
<dbReference type="CDD" id="cd03788">
    <property type="entry name" value="GT20_TPS"/>
    <property type="match status" value="1"/>
</dbReference>
<dbReference type="OrthoDB" id="755951at2759"/>
<feature type="compositionally biased region" description="Acidic residues" evidence="3">
    <location>
        <begin position="27"/>
        <end position="38"/>
    </location>
</feature>
<dbReference type="GO" id="GO:0005946">
    <property type="term" value="C:alpha,alpha-trehalose-phosphate synthase complex (UDP-forming)"/>
    <property type="evidence" value="ECO:0007669"/>
    <property type="project" value="TreeGrafter"/>
</dbReference>
<evidence type="ECO:0000256" key="1">
    <source>
        <dbReference type="ARBA" id="ARBA00005409"/>
    </source>
</evidence>
<comment type="similarity">
    <text evidence="2">In the C-terminal section; belongs to the trehalose phosphatase family.</text>
</comment>
<feature type="compositionally biased region" description="Low complexity" evidence="3">
    <location>
        <begin position="222"/>
        <end position="233"/>
    </location>
</feature>
<dbReference type="FunFam" id="3.30.70.1020:FF:000002">
    <property type="entry name" value="Trehalose-6-phosphate synthase 2"/>
    <property type="match status" value="1"/>
</dbReference>
<reference evidence="4 5" key="1">
    <citation type="journal article" date="2011" name="J. Gen. Appl. Microbiol.">
        <title>Draft genome sequencing of the enigmatic basidiomycete Mixia osmundae.</title>
        <authorList>
            <person name="Nishida H."/>
            <person name="Nagatsuka Y."/>
            <person name="Sugiyama J."/>
        </authorList>
    </citation>
    <scope>NUCLEOTIDE SEQUENCE [LARGE SCALE GENOMIC DNA]</scope>
    <source>
        <strain evidence="5">CBS 9802 / IAM 14324 / JCM 22182 / KY 12970</strain>
    </source>
</reference>
<sequence length="1563" mass="171641">MRTSPILQQGPIAASSTSSELSRIWTDADEDEWEPTEEGEIPSLVAIQDRIKQLEDERNNATHKEGGQVNQLKLTGRIILACHTMPYSCQLRPRTETDHLLERVSALAINLGDRSTAPPSLHSPSVAPRPSLSKIHSGVTLPGSTMRMSPTDADGLNPPRSDPTRPMSITAAMLHDEMHNNAVPATSTPLSPASGSVFDESTSEYASTSANGTVSGLHAPRASTANTTENSSSFVSPPATPAKTGSRARERWQTASSGVMSETDATACSARWILTPRRGHAALNSGIRALASDRDVTLVAWPGDLKTTDGEHLEASTISPECKRELEQGLEELGNTREKAVKCAPVWLDDKVAVDFYEGYCKGYLWPIFHYLALSDNAEKEDEARTWSAYYAANVAFANKIAEVYKPGDLIYIHDYHLLLLPRLLRERFPDICIGIFIHSPFPSSEFFRCLPRREAILDGMLGANLCCFQTYSYGRHFLSACVRVMGYEAAKGGVETNGTFCAIDYCPIGIDAERIEHDRAAPGVLPKIEAIRSLYADKRIILGRDKLDPTKGVIPKLRAYERFLHDYPDWIGQVVMIQVTSPAANDSPLIAQKVSQLVDHINATYGSLHYQPLHHYHQTIERDEYFALLSAADLCLITSIRDGMNTTSMEYTICQTERKSPLILSEFTGVTGLMKTALKINPWDLGDVARVIDQALHMSQHEREYRHAVVLKRVKAHTAAVWSSSLIMKLLECVHDDQATQFTPELDHDKLEEGFATAGKRLLLFDYDGTLTPIVKTPSAAVPSKKLLEALEKLCSDPKNLCYIISGRDGEFLDKHLGHIKDLGFSAEHGCFLREPGQDTWTDLTESIDMSWKEDVVEIFKYYEARTTGSFVETKKSSTTFHYRNADPVYGAFQAKECQGILESMSEKLPIDVLVGKKNVEVRPAHTHKGEIVRRICYQNPDAEFVMCAGDDKTDEDMFRALYSIQQQTAPGTPPLVTPPESLKMFPALLQNPIVKAHVKALTDHGASTPNPDNLPSIESKLQGDCIYTIVVDQNANRKTTASWRATALETLSIIASADERIRRPRAHTFHSQAITLIKLAHAQLVCARHSRLSMDLGYASIHPHVALDSVPQALRDPYMLEDINRMMQENGGGGYHEDMYVDYGQHSQGSLASNEGMHAFDAQLYNPYASHTALYHEQQEQLPADATEMLVQPQLDSPYREAVQHAPRPSMPARAFTTDAISMSAQASRACAAASKGMSPYVFQQVRPPLKQESSDDSFTSGLLDRTLSASQSPAFSQQSSMADSPEFDFTRTGTTATPHMSRSHSTDSRSSGLQTPASLSNWSAPTSSGMRKSTSMSAYAPSAAKLAKAITPRKKPARKPSRASPPSSSSLERSQSTQANEAVRRALQQSIRSDETLNASFGRQAPAGRQIVLPGTIPVRQSHVVAAPHAPGGPRGLSIDTTRAAAAYAPVARAVNGSESPIARMTPLSSSATRSMASLQLGASSPTQERQTVSSALTAAMQAIDRARTLLSRLPEKEGVCQAYQIGDDQLEQLDDLIRRASERLALEKEHSSVYGQTYC</sequence>
<dbReference type="GO" id="GO:0003825">
    <property type="term" value="F:alpha,alpha-trehalose-phosphate synthase (UDP-forming) activity"/>
    <property type="evidence" value="ECO:0007669"/>
    <property type="project" value="TreeGrafter"/>
</dbReference>
<dbReference type="CDD" id="cd01627">
    <property type="entry name" value="HAD_TPP"/>
    <property type="match status" value="1"/>
</dbReference>
<dbReference type="InterPro" id="IPR036412">
    <property type="entry name" value="HAD-like_sf"/>
</dbReference>
<accession>G7E3H1</accession>
<dbReference type="InterPro" id="IPR001830">
    <property type="entry name" value="Glyco_trans_20"/>
</dbReference>
<feature type="region of interest" description="Disordered" evidence="3">
    <location>
        <begin position="1"/>
        <end position="38"/>
    </location>
</feature>
<evidence type="ECO:0000313" key="4">
    <source>
        <dbReference type="EMBL" id="GAA97381.1"/>
    </source>
</evidence>
<dbReference type="PANTHER" id="PTHR10788">
    <property type="entry name" value="TREHALOSE-6-PHOSPHATE SYNTHASE"/>
    <property type="match status" value="1"/>
</dbReference>
<name>G7E3H1_MIXOS</name>
<feature type="compositionally biased region" description="Low complexity" evidence="3">
    <location>
        <begin position="1272"/>
        <end position="1285"/>
    </location>
</feature>
<dbReference type="SUPFAM" id="SSF53756">
    <property type="entry name" value="UDP-Glycosyltransferase/glycogen phosphorylase"/>
    <property type="match status" value="1"/>
</dbReference>
<feature type="compositionally biased region" description="Polar residues" evidence="3">
    <location>
        <begin position="183"/>
        <end position="214"/>
    </location>
</feature>
<dbReference type="InterPro" id="IPR003337">
    <property type="entry name" value="Trehalose_PPase"/>
</dbReference>
<keyword evidence="5" id="KW-1185">Reference proteome</keyword>
<dbReference type="InterPro" id="IPR023214">
    <property type="entry name" value="HAD_sf"/>
</dbReference>